<sequence>MTNARDLPGDGLDDHGPDDDLADVAPLLRAPVRRPADVLLALVPVVGPEAGGPLTVWCLVLDADDVPLPFVVVIDDPPVAADTAFAADLATTLARVLDERALGGSVVVALVGRLGQRPDACAQAWTDVLGAAARATGVPLRAVAAIGPRGSRVLRWW</sequence>
<dbReference type="RefSeq" id="WP_013883774.1">
    <property type="nucleotide sequence ID" value="NC_015671.1"/>
</dbReference>
<dbReference type="Proteomes" id="UP000000485">
    <property type="component" value="Chromosome"/>
</dbReference>
<evidence type="ECO:0000313" key="1">
    <source>
        <dbReference type="EMBL" id="AEI12255.1"/>
    </source>
</evidence>
<keyword evidence="2" id="KW-1185">Reference proteome</keyword>
<dbReference type="STRING" id="593907.Celgi_1748"/>
<protein>
    <submittedName>
        <fullName evidence="1">Uncharacterized protein</fullName>
    </submittedName>
</protein>
<accession>F8A699</accession>
<name>F8A699_CELGA</name>
<reference evidence="2" key="1">
    <citation type="submission" date="2011-04" db="EMBL/GenBank/DDBJ databases">
        <title>Complete sequence of Cellvibrio gilvus ATCC 13127.</title>
        <authorList>
            <person name="Lucas S."/>
            <person name="Han J."/>
            <person name="Lapidus A."/>
            <person name="Cheng J.-F."/>
            <person name="Goodwin L."/>
            <person name="Pitluck S."/>
            <person name="Peters L."/>
            <person name="Munk A."/>
            <person name="Detter J.C."/>
            <person name="Han C."/>
            <person name="Tapia R."/>
            <person name="Land M."/>
            <person name="Hauser L."/>
            <person name="Kyrpides N."/>
            <person name="Ivanova N."/>
            <person name="Ovchinnikova G."/>
            <person name="Pagani I."/>
            <person name="Mead D."/>
            <person name="Brumm P."/>
            <person name="Woyke T."/>
        </authorList>
    </citation>
    <scope>NUCLEOTIDE SEQUENCE [LARGE SCALE GENOMIC DNA]</scope>
    <source>
        <strain evidence="2">ATCC 13127 / NRRL B-14078</strain>
    </source>
</reference>
<dbReference type="KEGG" id="cga:Celgi_1748"/>
<gene>
    <name evidence="1" type="ordered locus">Celgi_1748</name>
</gene>
<dbReference type="AlphaFoldDB" id="F8A699"/>
<dbReference type="EMBL" id="CP002665">
    <property type="protein sequence ID" value="AEI12255.1"/>
    <property type="molecule type" value="Genomic_DNA"/>
</dbReference>
<dbReference type="HOGENOM" id="CLU_1674765_0_0_11"/>
<proteinExistence type="predicted"/>
<organism evidence="1 2">
    <name type="scientific">Cellulomonas gilvus (strain ATCC 13127 / NRRL B-14078)</name>
    <name type="common">Cellvibrio gilvus</name>
    <dbReference type="NCBI Taxonomy" id="593907"/>
    <lineage>
        <taxon>Bacteria</taxon>
        <taxon>Bacillati</taxon>
        <taxon>Actinomycetota</taxon>
        <taxon>Actinomycetes</taxon>
        <taxon>Micrococcales</taxon>
        <taxon>Cellulomonadaceae</taxon>
        <taxon>Cellulomonas</taxon>
    </lineage>
</organism>
<evidence type="ECO:0000313" key="2">
    <source>
        <dbReference type="Proteomes" id="UP000000485"/>
    </source>
</evidence>
<dbReference type="eggNOG" id="ENOG50339VM">
    <property type="taxonomic scope" value="Bacteria"/>
</dbReference>